<sequence>MRNLTGFGSKPLQVSTSSRQVAFSLLDTGGLFGSHFNEAISGSAADDFGVVTLRAVQDYVQ</sequence>
<protein>
    <submittedName>
        <fullName evidence="1">Uncharacterized protein</fullName>
    </submittedName>
</protein>
<dbReference type="EMBL" id="CP025015">
    <property type="protein sequence ID" value="AUW47177.1"/>
    <property type="molecule type" value="Genomic_DNA"/>
</dbReference>
<dbReference type="AlphaFoldDB" id="A0A2K9ZFZ8"/>
<accession>A0A2K9ZFZ8</accession>
<reference evidence="1 2" key="1">
    <citation type="submission" date="2017-11" db="EMBL/GenBank/DDBJ databases">
        <title>Complete genome of Rhizobium leguminosarum Norway, an ineffective micro-symbiont.</title>
        <authorList>
            <person name="Hoffrichter A."/>
            <person name="Liang J."/>
            <person name="Brachmann A."/>
            <person name="Marin M."/>
        </authorList>
    </citation>
    <scope>NUCLEOTIDE SEQUENCE [LARGE SCALE GENOMIC DNA]</scope>
    <source>
        <strain evidence="1 2">Norway</strain>
        <plasmid evidence="2">Plasmid prln3</plasmid>
    </source>
</reference>
<gene>
    <name evidence="1" type="ORF">CUJ84_pRLN3000038</name>
</gene>
<dbReference type="Proteomes" id="UP000238523">
    <property type="component" value="Plasmid pRLN3"/>
</dbReference>
<geneLocation type="plasmid" evidence="2">
    <name>prln3</name>
</geneLocation>
<evidence type="ECO:0000313" key="2">
    <source>
        <dbReference type="Proteomes" id="UP000238523"/>
    </source>
</evidence>
<evidence type="ECO:0000313" key="1">
    <source>
        <dbReference type="EMBL" id="AUW47177.1"/>
    </source>
</evidence>
<name>A0A2K9ZFZ8_RHILE</name>
<keyword evidence="1" id="KW-0614">Plasmid</keyword>
<organism evidence="1 2">
    <name type="scientific">Rhizobium leguminosarum</name>
    <dbReference type="NCBI Taxonomy" id="384"/>
    <lineage>
        <taxon>Bacteria</taxon>
        <taxon>Pseudomonadati</taxon>
        <taxon>Pseudomonadota</taxon>
        <taxon>Alphaproteobacteria</taxon>
        <taxon>Hyphomicrobiales</taxon>
        <taxon>Rhizobiaceae</taxon>
        <taxon>Rhizobium/Agrobacterium group</taxon>
        <taxon>Rhizobium</taxon>
    </lineage>
</organism>
<proteinExistence type="predicted"/>